<proteinExistence type="predicted"/>
<sequence>MSTTTTATAGSTADGRRLTGWSGDADYFRFRELTTFEPQAVIDVLQGRSAGVVFRNVVATETCARLSERFWDSPDRMRRVSVAPSYYLGTYHYHKTTAEYLDESERTAPALERVLDIPEDPLSGFYEGLAKALAPEGVTVRQARHEGRPACRGLLRSWHGAGQYTLDPHEDSSQCTEPGQADFEIQRVLDHHIAALNICLENGDGGRLAVWNIQPDEASKRRLGLHHLGSPYPMDTLDGIERQWIEINAGDIYVFNGGHIHAVEPNTAAGSRRTTVAGILGHIDDRTVVSWT</sequence>
<protein>
    <submittedName>
        <fullName evidence="1">Uncharacterized protein</fullName>
    </submittedName>
</protein>
<name>A0A640S3A0_9ACTN</name>
<comment type="caution">
    <text evidence="1">The sequence shown here is derived from an EMBL/GenBank/DDBJ whole genome shotgun (WGS) entry which is preliminary data.</text>
</comment>
<gene>
    <name evidence="1" type="ORF">Scani_18970</name>
</gene>
<evidence type="ECO:0000313" key="2">
    <source>
        <dbReference type="Proteomes" id="UP000435837"/>
    </source>
</evidence>
<dbReference type="AlphaFoldDB" id="A0A640S3A0"/>
<dbReference type="Pfam" id="PF22814">
    <property type="entry name" value="WelO5"/>
    <property type="match status" value="1"/>
</dbReference>
<organism evidence="1 2">
    <name type="scientific">Streptomyces caniferus</name>
    <dbReference type="NCBI Taxonomy" id="285557"/>
    <lineage>
        <taxon>Bacteria</taxon>
        <taxon>Bacillati</taxon>
        <taxon>Actinomycetota</taxon>
        <taxon>Actinomycetes</taxon>
        <taxon>Kitasatosporales</taxon>
        <taxon>Streptomycetaceae</taxon>
        <taxon>Streptomyces</taxon>
    </lineage>
</organism>
<dbReference type="RefSeq" id="WP_159472121.1">
    <property type="nucleotide sequence ID" value="NZ_BAAATH010000041.1"/>
</dbReference>
<accession>A0A640S3A0</accession>
<dbReference type="EMBL" id="BLIN01000003">
    <property type="protein sequence ID" value="GFE05629.1"/>
    <property type="molecule type" value="Genomic_DNA"/>
</dbReference>
<reference evidence="1 2" key="1">
    <citation type="submission" date="2019-12" db="EMBL/GenBank/DDBJ databases">
        <title>Whole genome shotgun sequence of Streptomyces caniferus NBRC 15389.</title>
        <authorList>
            <person name="Ichikawa N."/>
            <person name="Kimura A."/>
            <person name="Kitahashi Y."/>
            <person name="Komaki H."/>
            <person name="Tamura T."/>
        </authorList>
    </citation>
    <scope>NUCLEOTIDE SEQUENCE [LARGE SCALE GENOMIC DNA]</scope>
    <source>
        <strain evidence="1 2">NBRC 15389</strain>
    </source>
</reference>
<dbReference type="SUPFAM" id="SSF51197">
    <property type="entry name" value="Clavaminate synthase-like"/>
    <property type="match status" value="1"/>
</dbReference>
<dbReference type="Gene3D" id="2.60.120.620">
    <property type="entry name" value="q2cbj1_9rhob like domain"/>
    <property type="match status" value="1"/>
</dbReference>
<dbReference type="Proteomes" id="UP000435837">
    <property type="component" value="Unassembled WGS sequence"/>
</dbReference>
<dbReference type="InterPro" id="IPR055091">
    <property type="entry name" value="WelO5-like"/>
</dbReference>
<evidence type="ECO:0000313" key="1">
    <source>
        <dbReference type="EMBL" id="GFE05629.1"/>
    </source>
</evidence>
<dbReference type="OrthoDB" id="4009736at2"/>